<dbReference type="GO" id="GO:0006227">
    <property type="term" value="P:dUDP biosynthetic process"/>
    <property type="evidence" value="ECO:0007669"/>
    <property type="project" value="TreeGrafter"/>
</dbReference>
<feature type="domain" description="Thymidylate kinase-like" evidence="13">
    <location>
        <begin position="10"/>
        <end position="199"/>
    </location>
</feature>
<dbReference type="EC" id="2.7.4.9" evidence="2 12"/>
<dbReference type="Pfam" id="PF02223">
    <property type="entry name" value="Thymidylate_kin"/>
    <property type="match status" value="1"/>
</dbReference>
<evidence type="ECO:0000256" key="3">
    <source>
        <dbReference type="ARBA" id="ARBA00017144"/>
    </source>
</evidence>
<evidence type="ECO:0000259" key="13">
    <source>
        <dbReference type="Pfam" id="PF02223"/>
    </source>
</evidence>
<evidence type="ECO:0000256" key="7">
    <source>
        <dbReference type="ARBA" id="ARBA00022777"/>
    </source>
</evidence>
<evidence type="ECO:0000256" key="1">
    <source>
        <dbReference type="ARBA" id="ARBA00009776"/>
    </source>
</evidence>
<evidence type="ECO:0000256" key="6">
    <source>
        <dbReference type="ARBA" id="ARBA00022741"/>
    </source>
</evidence>
<evidence type="ECO:0000256" key="4">
    <source>
        <dbReference type="ARBA" id="ARBA00022679"/>
    </source>
</evidence>
<comment type="catalytic activity">
    <reaction evidence="10 12">
        <text>dTMP + ATP = dTDP + ADP</text>
        <dbReference type="Rhea" id="RHEA:13517"/>
        <dbReference type="ChEBI" id="CHEBI:30616"/>
        <dbReference type="ChEBI" id="CHEBI:58369"/>
        <dbReference type="ChEBI" id="CHEBI:63528"/>
        <dbReference type="ChEBI" id="CHEBI:456216"/>
        <dbReference type="EC" id="2.7.4.9"/>
    </reaction>
</comment>
<evidence type="ECO:0000256" key="11">
    <source>
        <dbReference type="ARBA" id="ARBA00057735"/>
    </source>
</evidence>
<dbReference type="GO" id="GO:0005829">
    <property type="term" value="C:cytosol"/>
    <property type="evidence" value="ECO:0007669"/>
    <property type="project" value="TreeGrafter"/>
</dbReference>
<reference evidence="14" key="1">
    <citation type="submission" date="2020-12" db="EMBL/GenBank/DDBJ databases">
        <title>Enhanced detection system for hospital associated transmission using whole genome sequencing surveillance.</title>
        <authorList>
            <person name="Harrison L.H."/>
            <person name="Van Tyne D."/>
            <person name="Marsh J.W."/>
            <person name="Griffith M.P."/>
            <person name="Snyder D.J."/>
            <person name="Cooper V.S."/>
            <person name="Mustapha M."/>
        </authorList>
    </citation>
    <scope>NUCLEOTIDE SEQUENCE</scope>
    <source>
        <strain evidence="14">PSB00042</strain>
    </source>
</reference>
<evidence type="ECO:0000256" key="10">
    <source>
        <dbReference type="ARBA" id="ARBA00048743"/>
    </source>
</evidence>
<evidence type="ECO:0000256" key="9">
    <source>
        <dbReference type="ARBA" id="ARBA00029962"/>
    </source>
</evidence>
<dbReference type="InterPro" id="IPR018094">
    <property type="entry name" value="Thymidylate_kinase"/>
</dbReference>
<accession>A0A8I1EC06</accession>
<keyword evidence="4 12" id="KW-0808">Transferase</keyword>
<dbReference type="RefSeq" id="WP_198746510.1">
    <property type="nucleotide sequence ID" value="NZ_JAEHTE010000002.1"/>
</dbReference>
<dbReference type="PANTHER" id="PTHR10344">
    <property type="entry name" value="THYMIDYLATE KINASE"/>
    <property type="match status" value="1"/>
</dbReference>
<dbReference type="InterPro" id="IPR039430">
    <property type="entry name" value="Thymidylate_kin-like_dom"/>
</dbReference>
<keyword evidence="7 12" id="KW-0418">Kinase</keyword>
<dbReference type="GO" id="GO:0006233">
    <property type="term" value="P:dTDP biosynthetic process"/>
    <property type="evidence" value="ECO:0007669"/>
    <property type="project" value="InterPro"/>
</dbReference>
<keyword evidence="5 12" id="KW-0545">Nucleotide biosynthesis</keyword>
<dbReference type="InterPro" id="IPR027417">
    <property type="entry name" value="P-loop_NTPase"/>
</dbReference>
<dbReference type="AlphaFoldDB" id="A0A8I1EC06"/>
<comment type="function">
    <text evidence="11 12">Phosphorylation of dTMP to form dTDP in both de novo and salvage pathways of dTTP synthesis.</text>
</comment>
<comment type="similarity">
    <text evidence="1 12">Belongs to the thymidylate kinase family.</text>
</comment>
<evidence type="ECO:0000256" key="8">
    <source>
        <dbReference type="ARBA" id="ARBA00022840"/>
    </source>
</evidence>
<evidence type="ECO:0000256" key="5">
    <source>
        <dbReference type="ARBA" id="ARBA00022727"/>
    </source>
</evidence>
<sequence length="211" mass="23457">MKYGRLIVCDGSNGAGKSSVIEHLAKWLVDRGREVVVAREPGGTLISEAIRKMLLNPEEKNIGDRTELLLFAAARAQNVKENIKPALQSGKVVICDRFTPATVAFQHFMRGLPLDLVHAVNDCALDGISPDLNIIFDIDPLVAMERVTGRGQKLDRFELTKAELLARARHGFVYQAQSNPEKFRLIDASKSFEEVSNEVVKIVEDLLKTFD</sequence>
<evidence type="ECO:0000256" key="12">
    <source>
        <dbReference type="HAMAP-Rule" id="MF_00165"/>
    </source>
</evidence>
<evidence type="ECO:0000313" key="15">
    <source>
        <dbReference type="Proteomes" id="UP000637061"/>
    </source>
</evidence>
<protein>
    <recommendedName>
        <fullName evidence="3 12">Thymidylate kinase</fullName>
        <ecNumber evidence="2 12">2.7.4.9</ecNumber>
    </recommendedName>
    <alternativeName>
        <fullName evidence="9 12">dTMP kinase</fullName>
    </alternativeName>
</protein>
<gene>
    <name evidence="12 14" type="primary">tmk</name>
    <name evidence="14" type="ORF">JEU22_03090</name>
</gene>
<evidence type="ECO:0000256" key="2">
    <source>
        <dbReference type="ARBA" id="ARBA00012980"/>
    </source>
</evidence>
<dbReference type="SUPFAM" id="SSF52540">
    <property type="entry name" value="P-loop containing nucleoside triphosphate hydrolases"/>
    <property type="match status" value="1"/>
</dbReference>
<dbReference type="Gene3D" id="3.40.50.300">
    <property type="entry name" value="P-loop containing nucleotide triphosphate hydrolases"/>
    <property type="match status" value="1"/>
</dbReference>
<dbReference type="CDD" id="cd01672">
    <property type="entry name" value="TMPK"/>
    <property type="match status" value="1"/>
</dbReference>
<comment type="caution">
    <text evidence="14">The sequence shown here is derived from an EMBL/GenBank/DDBJ whole genome shotgun (WGS) entry which is preliminary data.</text>
</comment>
<evidence type="ECO:0000313" key="14">
    <source>
        <dbReference type="EMBL" id="MBI6882886.1"/>
    </source>
</evidence>
<organism evidence="14 15">
    <name type="scientific">Pseudomonas putida</name>
    <name type="common">Arthrobacter siderocapsulatus</name>
    <dbReference type="NCBI Taxonomy" id="303"/>
    <lineage>
        <taxon>Bacteria</taxon>
        <taxon>Pseudomonadati</taxon>
        <taxon>Pseudomonadota</taxon>
        <taxon>Gammaproteobacteria</taxon>
        <taxon>Pseudomonadales</taxon>
        <taxon>Pseudomonadaceae</taxon>
        <taxon>Pseudomonas</taxon>
    </lineage>
</organism>
<comment type="caution">
    <text evidence="12">Lacks conserved residue(s) required for the propagation of feature annotation.</text>
</comment>
<keyword evidence="8 12" id="KW-0067">ATP-binding</keyword>
<dbReference type="FunFam" id="3.40.50.300:FF:000225">
    <property type="entry name" value="Thymidylate kinase"/>
    <property type="match status" value="1"/>
</dbReference>
<dbReference type="Proteomes" id="UP000637061">
    <property type="component" value="Unassembled WGS sequence"/>
</dbReference>
<keyword evidence="6 12" id="KW-0547">Nucleotide-binding</keyword>
<proteinExistence type="inferred from homology"/>
<dbReference type="EMBL" id="JAEHTE010000002">
    <property type="protein sequence ID" value="MBI6882886.1"/>
    <property type="molecule type" value="Genomic_DNA"/>
</dbReference>
<dbReference type="GO" id="GO:0004798">
    <property type="term" value="F:dTMP kinase activity"/>
    <property type="evidence" value="ECO:0007669"/>
    <property type="project" value="UniProtKB-UniRule"/>
</dbReference>
<name>A0A8I1EC06_PSEPU</name>
<dbReference type="GO" id="GO:0006235">
    <property type="term" value="P:dTTP biosynthetic process"/>
    <property type="evidence" value="ECO:0007669"/>
    <property type="project" value="UniProtKB-UniRule"/>
</dbReference>
<dbReference type="GO" id="GO:0005524">
    <property type="term" value="F:ATP binding"/>
    <property type="evidence" value="ECO:0007669"/>
    <property type="project" value="UniProtKB-UniRule"/>
</dbReference>
<dbReference type="NCBIfam" id="TIGR00041">
    <property type="entry name" value="DTMP_kinase"/>
    <property type="match status" value="1"/>
</dbReference>
<dbReference type="PANTHER" id="PTHR10344:SF4">
    <property type="entry name" value="UMP-CMP KINASE 2, MITOCHONDRIAL"/>
    <property type="match status" value="1"/>
</dbReference>
<dbReference type="HAMAP" id="MF_00165">
    <property type="entry name" value="Thymidylate_kinase"/>
    <property type="match status" value="1"/>
</dbReference>